<proteinExistence type="predicted"/>
<dbReference type="AlphaFoldDB" id="A0A0X1SZD2"/>
<organism evidence="1 2">
    <name type="scientific">Pseudomonas agarici</name>
    <dbReference type="NCBI Taxonomy" id="46677"/>
    <lineage>
        <taxon>Bacteria</taxon>
        <taxon>Pseudomonadati</taxon>
        <taxon>Pseudomonadota</taxon>
        <taxon>Gammaproteobacteria</taxon>
        <taxon>Pseudomonadales</taxon>
        <taxon>Pseudomonadaceae</taxon>
        <taxon>Pseudomonas</taxon>
    </lineage>
</organism>
<reference evidence="1 2" key="1">
    <citation type="submission" date="2016-01" db="EMBL/GenBank/DDBJ databases">
        <authorList>
            <person name="McClelland M."/>
            <person name="Jain A."/>
            <person name="Saraogi P."/>
            <person name="Mendelson R."/>
            <person name="Westerman R."/>
            <person name="SanMiguel P."/>
            <person name="Csonka L."/>
        </authorList>
    </citation>
    <scope>NUCLEOTIDE SEQUENCE [LARGE SCALE GENOMIC DNA]</scope>
    <source>
        <strain evidence="1 2">NCPPB 2472</strain>
    </source>
</reference>
<dbReference type="Proteomes" id="UP000063229">
    <property type="component" value="Chromosome"/>
</dbReference>
<protein>
    <submittedName>
        <fullName evidence="1">Uncharacterized protein</fullName>
    </submittedName>
</protein>
<dbReference type="EMBL" id="CP014135">
    <property type="protein sequence ID" value="AMB85140.1"/>
    <property type="molecule type" value="Genomic_DNA"/>
</dbReference>
<keyword evidence="2" id="KW-1185">Reference proteome</keyword>
<dbReference type="STRING" id="46677.AWM79_07385"/>
<dbReference type="OrthoDB" id="6892877at2"/>
<dbReference type="KEGG" id="pagb:AWM79_07385"/>
<accession>A0A0X1SZD2</accession>
<evidence type="ECO:0000313" key="1">
    <source>
        <dbReference type="EMBL" id="AMB85140.1"/>
    </source>
</evidence>
<sequence length="106" mass="12186">MVESHRNITNPELYERLIMRLGLALDVARTAVRLRDERPAELELRGLSRAEFELIRAYLDLSGRGVPRPAATVTQQKRGGRSAEVIWLEDRAPKLYSARFKSLRIK</sequence>
<name>A0A0X1SZD2_PSEAA</name>
<evidence type="ECO:0000313" key="2">
    <source>
        <dbReference type="Proteomes" id="UP000063229"/>
    </source>
</evidence>
<dbReference type="RefSeq" id="WP_017131426.1">
    <property type="nucleotide sequence ID" value="NZ_CP014135.1"/>
</dbReference>
<gene>
    <name evidence="1" type="ORF">AWM79_07385</name>
</gene>